<accession>A0A370TLX0</accession>
<gene>
    <name evidence="2" type="ORF">BP5553_05867</name>
</gene>
<keyword evidence="3" id="KW-1185">Reference proteome</keyword>
<sequence>MAPTRSGVSHSHAQRKPSSHSGEVPYPSNQCRSVAATIDNPEKYIGKIQEGFSGSSNCSNSGSMEYIPESDFSAIEFSDGLSKFSNHADISSESSTKAVPSSRKVHLGFDTSSPNVSFNSSYSAGVSNIRDSIFDNPTIDSRSNTNDSSSSDNFSPFDAQAETTSAPNGPGNVALDLCGIGG</sequence>
<reference evidence="2 3" key="1">
    <citation type="journal article" date="2018" name="IMA Fungus">
        <title>IMA Genome-F 9: Draft genome sequence of Annulohypoxylon stygium, Aspergillus mulundensis, Berkeleyomyces basicola (syn. Thielaviopsis basicola), Ceratocystis smalleyi, two Cercospora beticola strains, Coleophoma cylindrospora, Fusarium fracticaudum, Phialophora cf. hyalina, and Morchella septimelata.</title>
        <authorList>
            <person name="Wingfield B.D."/>
            <person name="Bills G.F."/>
            <person name="Dong Y."/>
            <person name="Huang W."/>
            <person name="Nel W.J."/>
            <person name="Swalarsk-Parry B.S."/>
            <person name="Vaghefi N."/>
            <person name="Wilken P.M."/>
            <person name="An Z."/>
            <person name="de Beer Z.W."/>
            <person name="De Vos L."/>
            <person name="Chen L."/>
            <person name="Duong T.A."/>
            <person name="Gao Y."/>
            <person name="Hammerbacher A."/>
            <person name="Kikkert J.R."/>
            <person name="Li Y."/>
            <person name="Li H."/>
            <person name="Li K."/>
            <person name="Li Q."/>
            <person name="Liu X."/>
            <person name="Ma X."/>
            <person name="Naidoo K."/>
            <person name="Pethybridge S.J."/>
            <person name="Sun J."/>
            <person name="Steenkamp E.T."/>
            <person name="van der Nest M.A."/>
            <person name="van Wyk S."/>
            <person name="Wingfield M.J."/>
            <person name="Xiong C."/>
            <person name="Yue Q."/>
            <person name="Zhang X."/>
        </authorList>
    </citation>
    <scope>NUCLEOTIDE SEQUENCE [LARGE SCALE GENOMIC DNA]</scope>
    <source>
        <strain evidence="2 3">BP 5553</strain>
    </source>
</reference>
<evidence type="ECO:0000313" key="2">
    <source>
        <dbReference type="EMBL" id="RDL36515.1"/>
    </source>
</evidence>
<feature type="compositionally biased region" description="Low complexity" evidence="1">
    <location>
        <begin position="140"/>
        <end position="155"/>
    </location>
</feature>
<comment type="caution">
    <text evidence="2">The sequence shown here is derived from an EMBL/GenBank/DDBJ whole genome shotgun (WGS) entry which is preliminary data.</text>
</comment>
<protein>
    <submittedName>
        <fullName evidence="2">Uncharacterized protein</fullName>
    </submittedName>
</protein>
<dbReference type="AlphaFoldDB" id="A0A370TLX0"/>
<proteinExistence type="predicted"/>
<dbReference type="Proteomes" id="UP000254866">
    <property type="component" value="Unassembled WGS sequence"/>
</dbReference>
<dbReference type="GeneID" id="43598716"/>
<dbReference type="EMBL" id="NPIC01000004">
    <property type="protein sequence ID" value="RDL36515.1"/>
    <property type="molecule type" value="Genomic_DNA"/>
</dbReference>
<name>A0A370TLX0_9HELO</name>
<feature type="compositionally biased region" description="Polar residues" evidence="1">
    <location>
        <begin position="1"/>
        <end position="11"/>
    </location>
</feature>
<evidence type="ECO:0000256" key="1">
    <source>
        <dbReference type="SAM" id="MobiDB-lite"/>
    </source>
</evidence>
<evidence type="ECO:0000313" key="3">
    <source>
        <dbReference type="Proteomes" id="UP000254866"/>
    </source>
</evidence>
<feature type="region of interest" description="Disordered" evidence="1">
    <location>
        <begin position="133"/>
        <end position="172"/>
    </location>
</feature>
<organism evidence="2 3">
    <name type="scientific">Venustampulla echinocandica</name>
    <dbReference type="NCBI Taxonomy" id="2656787"/>
    <lineage>
        <taxon>Eukaryota</taxon>
        <taxon>Fungi</taxon>
        <taxon>Dikarya</taxon>
        <taxon>Ascomycota</taxon>
        <taxon>Pezizomycotina</taxon>
        <taxon>Leotiomycetes</taxon>
        <taxon>Helotiales</taxon>
        <taxon>Pleuroascaceae</taxon>
        <taxon>Venustampulla</taxon>
    </lineage>
</organism>
<dbReference type="RefSeq" id="XP_031869171.1">
    <property type="nucleotide sequence ID" value="XM_032014490.1"/>
</dbReference>
<feature type="region of interest" description="Disordered" evidence="1">
    <location>
        <begin position="1"/>
        <end position="30"/>
    </location>
</feature>